<reference evidence="3" key="2">
    <citation type="journal article" date="2023" name="Microbiol Resour">
        <title>Decontamination and Annotation of the Draft Genome Sequence of the Oomycete Lagenidium giganteum ARSEF 373.</title>
        <authorList>
            <person name="Morgan W.R."/>
            <person name="Tartar A."/>
        </authorList>
    </citation>
    <scope>NUCLEOTIDE SEQUENCE</scope>
    <source>
        <strain evidence="3">ARSEF 373</strain>
    </source>
</reference>
<evidence type="ECO:0000313" key="3">
    <source>
        <dbReference type="EMBL" id="DBA00452.1"/>
    </source>
</evidence>
<comment type="caution">
    <text evidence="3">The sequence shown here is derived from an EMBL/GenBank/DDBJ whole genome shotgun (WGS) entry which is preliminary data.</text>
</comment>
<evidence type="ECO:0000256" key="2">
    <source>
        <dbReference type="SAM" id="MobiDB-lite"/>
    </source>
</evidence>
<gene>
    <name evidence="3" type="ORF">N0F65_002695</name>
</gene>
<keyword evidence="4" id="KW-1185">Reference proteome</keyword>
<dbReference type="Proteomes" id="UP001146120">
    <property type="component" value="Unassembled WGS sequence"/>
</dbReference>
<accession>A0AAV2Z3W8</accession>
<evidence type="ECO:0000256" key="1">
    <source>
        <dbReference type="SAM" id="Coils"/>
    </source>
</evidence>
<keyword evidence="1" id="KW-0175">Coiled coil</keyword>
<dbReference type="EMBL" id="DAKRPA010000063">
    <property type="protein sequence ID" value="DBA00452.1"/>
    <property type="molecule type" value="Genomic_DNA"/>
</dbReference>
<dbReference type="AlphaFoldDB" id="A0AAV2Z3W8"/>
<evidence type="ECO:0000313" key="4">
    <source>
        <dbReference type="Proteomes" id="UP001146120"/>
    </source>
</evidence>
<feature type="region of interest" description="Disordered" evidence="2">
    <location>
        <begin position="103"/>
        <end position="124"/>
    </location>
</feature>
<organism evidence="3 4">
    <name type="scientific">Lagenidium giganteum</name>
    <dbReference type="NCBI Taxonomy" id="4803"/>
    <lineage>
        <taxon>Eukaryota</taxon>
        <taxon>Sar</taxon>
        <taxon>Stramenopiles</taxon>
        <taxon>Oomycota</taxon>
        <taxon>Peronosporomycetes</taxon>
        <taxon>Pythiales</taxon>
        <taxon>Pythiaceae</taxon>
    </lineage>
</organism>
<reference evidence="3" key="1">
    <citation type="submission" date="2022-11" db="EMBL/GenBank/DDBJ databases">
        <authorList>
            <person name="Morgan W.R."/>
            <person name="Tartar A."/>
        </authorList>
    </citation>
    <scope>NUCLEOTIDE SEQUENCE</scope>
    <source>
        <strain evidence="3">ARSEF 373</strain>
    </source>
</reference>
<feature type="coiled-coil region" evidence="1">
    <location>
        <begin position="71"/>
        <end position="98"/>
    </location>
</feature>
<proteinExistence type="predicted"/>
<protein>
    <submittedName>
        <fullName evidence="3">Uncharacterized protein</fullName>
    </submittedName>
</protein>
<feature type="compositionally biased region" description="Basic and acidic residues" evidence="2">
    <location>
        <begin position="113"/>
        <end position="124"/>
    </location>
</feature>
<sequence>MTERYSYAELKHAQRRCAEKAVEKMMEDCGGISTAQTEVLQAHANDLCASIFTAVIRQYNPHTTEDMEPVDEELRKQVEELEQQVKQREAKVKELRDRVPKLVAAKTRAQMENARKRSAEGHVT</sequence>
<name>A0AAV2Z3W8_9STRA</name>